<feature type="region of interest" description="Disordered" evidence="2">
    <location>
        <begin position="41"/>
        <end position="123"/>
    </location>
</feature>
<proteinExistence type="predicted"/>
<feature type="compositionally biased region" description="Polar residues" evidence="2">
    <location>
        <begin position="74"/>
        <end position="86"/>
    </location>
</feature>
<reference evidence="4" key="1">
    <citation type="submission" date="2023-03" db="EMBL/GenBank/DDBJ databases">
        <title>Massive genome expansion in bonnet fungi (Mycena s.s.) driven by repeated elements and novel gene families across ecological guilds.</title>
        <authorList>
            <consortium name="Lawrence Berkeley National Laboratory"/>
            <person name="Harder C.B."/>
            <person name="Miyauchi S."/>
            <person name="Viragh M."/>
            <person name="Kuo A."/>
            <person name="Thoen E."/>
            <person name="Andreopoulos B."/>
            <person name="Lu D."/>
            <person name="Skrede I."/>
            <person name="Drula E."/>
            <person name="Henrissat B."/>
            <person name="Morin E."/>
            <person name="Kohler A."/>
            <person name="Barry K."/>
            <person name="LaButti K."/>
            <person name="Morin E."/>
            <person name="Salamov A."/>
            <person name="Lipzen A."/>
            <person name="Mereny Z."/>
            <person name="Hegedus B."/>
            <person name="Baldrian P."/>
            <person name="Stursova M."/>
            <person name="Weitz H."/>
            <person name="Taylor A."/>
            <person name="Grigoriev I.V."/>
            <person name="Nagy L.G."/>
            <person name="Martin F."/>
            <person name="Kauserud H."/>
        </authorList>
    </citation>
    <scope>NUCLEOTIDE SEQUENCE</scope>
    <source>
        <strain evidence="4">CBHHK200</strain>
    </source>
</reference>
<evidence type="ECO:0000256" key="1">
    <source>
        <dbReference type="PROSITE-ProRule" id="PRU00175"/>
    </source>
</evidence>
<dbReference type="AlphaFoldDB" id="A0AAD6WZ25"/>
<evidence type="ECO:0000313" key="4">
    <source>
        <dbReference type="EMBL" id="KAJ7030562.1"/>
    </source>
</evidence>
<dbReference type="InterPro" id="IPR001841">
    <property type="entry name" value="Znf_RING"/>
</dbReference>
<organism evidence="4 5">
    <name type="scientific">Mycena alexandri</name>
    <dbReference type="NCBI Taxonomy" id="1745969"/>
    <lineage>
        <taxon>Eukaryota</taxon>
        <taxon>Fungi</taxon>
        <taxon>Dikarya</taxon>
        <taxon>Basidiomycota</taxon>
        <taxon>Agaricomycotina</taxon>
        <taxon>Agaricomycetes</taxon>
        <taxon>Agaricomycetidae</taxon>
        <taxon>Agaricales</taxon>
        <taxon>Marasmiineae</taxon>
        <taxon>Mycenaceae</taxon>
        <taxon>Mycena</taxon>
    </lineage>
</organism>
<keyword evidence="1" id="KW-0863">Zinc-finger</keyword>
<sequence>MNPTYQPWGLFTLAPPRAKSVYLALDIADVLAKDFEIVARDKNEPLSPAGNPDADADALWPEFSDPGSPMSLDTADSPSDVSADSMSDSHPEDSMSCDSSVSSDDSGDNYIPREKNAPIPNHHLLRSRKPAELDSQTFTPTSFVSLFELQSPVAQESTCDKPTVEIALTPFPDVFTRGHLRALNFRFMRQDEAPEQILEWQRTVIQGTHDMLDAMQCIRLDHDDVPEMISAGIRCQGLSGTRPQNLMRHPVTMVHVALAGLHASSAIRGICAFQNDMLRKVAPRAWVAAHEDIERVLEHDSGLHLPFYLRSHATLHCPNFGEEDPLTPKLLSQKAEAAAAKYSTCEEYDEHSNSAPRGYKYPSFSASWRVLNSRQHRRIAVPSPSKKPASGTALSIYGGAPAFPSPSKQSPTSKPSPEGHVWRTIGGQQTLVSRGIIGGPPSLIKQNEPRRATRPMAQAARVAASAAPYQRARGERSSPQASSSRRRRRSPALVDRTRVVTGPHTPIRIRYKKTSGSKPGFRTPRDTDLTDAELYLTAVRPATDVDPKDSTVKPLAHHACAICLGPKSHPVTNPCGHSHCYICMRKALQLSWECPSCRGLVTSAPIPNFDIKAAIAFDHPHWVDNSRVSLSWEGLEWPSHWRSHNDDIFCVHFDFVLFLMGSEIMYNAAISTSTGGDYFLQNRETLRLAARTRMQAVRAFNSEIVVSEGCTPKHRLCARASDAKYRERQYLEKHGTETLDEQMQRRHLTKTQKRHEGRPPTGRPTSAALLCWRARRAMELEETTPNQRRCRTLRAMHLEEDNGDDSDEDLAEGICGCDRSECQLLHRNETQKRRDWKAFHLKYDDDGNLR</sequence>
<keyword evidence="1" id="KW-0862">Zinc</keyword>
<feature type="region of interest" description="Disordered" evidence="2">
    <location>
        <begin position="734"/>
        <end position="765"/>
    </location>
</feature>
<feature type="compositionally biased region" description="Low complexity" evidence="2">
    <location>
        <begin position="405"/>
        <end position="416"/>
    </location>
</feature>
<feature type="compositionally biased region" description="Low complexity" evidence="2">
    <location>
        <begin position="94"/>
        <end position="104"/>
    </location>
</feature>
<evidence type="ECO:0000313" key="5">
    <source>
        <dbReference type="Proteomes" id="UP001218188"/>
    </source>
</evidence>
<accession>A0AAD6WZ25</accession>
<feature type="domain" description="RING-type" evidence="3">
    <location>
        <begin position="560"/>
        <end position="598"/>
    </location>
</feature>
<feature type="compositionally biased region" description="Low complexity" evidence="2">
    <location>
        <begin position="454"/>
        <end position="483"/>
    </location>
</feature>
<keyword evidence="1" id="KW-0479">Metal-binding</keyword>
<protein>
    <recommendedName>
        <fullName evidence="3">RING-type domain-containing protein</fullName>
    </recommendedName>
</protein>
<feature type="compositionally biased region" description="Basic residues" evidence="2">
    <location>
        <begin position="745"/>
        <end position="756"/>
    </location>
</feature>
<evidence type="ECO:0000259" key="3">
    <source>
        <dbReference type="PROSITE" id="PS50089"/>
    </source>
</evidence>
<dbReference type="InterPro" id="IPR013083">
    <property type="entry name" value="Znf_RING/FYVE/PHD"/>
</dbReference>
<dbReference type="EMBL" id="JARJCM010000089">
    <property type="protein sequence ID" value="KAJ7030562.1"/>
    <property type="molecule type" value="Genomic_DNA"/>
</dbReference>
<dbReference type="SMART" id="SM00184">
    <property type="entry name" value="RING"/>
    <property type="match status" value="1"/>
</dbReference>
<name>A0AAD6WZ25_9AGAR</name>
<gene>
    <name evidence="4" type="ORF">C8F04DRAFT_1186607</name>
</gene>
<evidence type="ECO:0000256" key="2">
    <source>
        <dbReference type="SAM" id="MobiDB-lite"/>
    </source>
</evidence>
<dbReference type="Proteomes" id="UP001218188">
    <property type="component" value="Unassembled WGS sequence"/>
</dbReference>
<dbReference type="PROSITE" id="PS50089">
    <property type="entry name" value="ZF_RING_2"/>
    <property type="match status" value="1"/>
</dbReference>
<keyword evidence="5" id="KW-1185">Reference proteome</keyword>
<comment type="caution">
    <text evidence="4">The sequence shown here is derived from an EMBL/GenBank/DDBJ whole genome shotgun (WGS) entry which is preliminary data.</text>
</comment>
<dbReference type="Gene3D" id="3.30.40.10">
    <property type="entry name" value="Zinc/RING finger domain, C3HC4 (zinc finger)"/>
    <property type="match status" value="1"/>
</dbReference>
<dbReference type="SUPFAM" id="SSF57850">
    <property type="entry name" value="RING/U-box"/>
    <property type="match status" value="1"/>
</dbReference>
<dbReference type="GO" id="GO:0008270">
    <property type="term" value="F:zinc ion binding"/>
    <property type="evidence" value="ECO:0007669"/>
    <property type="project" value="UniProtKB-KW"/>
</dbReference>
<dbReference type="Pfam" id="PF13923">
    <property type="entry name" value="zf-C3HC4_2"/>
    <property type="match status" value="1"/>
</dbReference>
<feature type="region of interest" description="Disordered" evidence="2">
    <location>
        <begin position="378"/>
        <end position="492"/>
    </location>
</feature>